<protein>
    <submittedName>
        <fullName evidence="1">Uncharacterized protein</fullName>
    </submittedName>
</protein>
<proteinExistence type="predicted"/>
<dbReference type="Proteomes" id="UP000229502">
    <property type="component" value="Unassembled WGS sequence"/>
</dbReference>
<sequence>MQSKILPRSELVLLRGLPFFKIKARAIISIFFSRIFSKKELSSFYSLVEIKNKNGKITFLPFKCFLFNF</sequence>
<accession>A0A2M6YR51</accession>
<organism evidence="1 2">
    <name type="scientific">Candidatus Shapirobacteria bacterium CG07_land_8_20_14_0_80_39_18</name>
    <dbReference type="NCBI Taxonomy" id="1974882"/>
    <lineage>
        <taxon>Bacteria</taxon>
        <taxon>Candidatus Shapironibacteriota</taxon>
    </lineage>
</organism>
<dbReference type="EMBL" id="PEWZ01000107">
    <property type="protein sequence ID" value="PIU34515.1"/>
    <property type="molecule type" value="Genomic_DNA"/>
</dbReference>
<name>A0A2M6YR51_9BACT</name>
<comment type="caution">
    <text evidence="1">The sequence shown here is derived from an EMBL/GenBank/DDBJ whole genome shotgun (WGS) entry which is preliminary data.</text>
</comment>
<evidence type="ECO:0000313" key="2">
    <source>
        <dbReference type="Proteomes" id="UP000229502"/>
    </source>
</evidence>
<evidence type="ECO:0000313" key="1">
    <source>
        <dbReference type="EMBL" id="PIU34515.1"/>
    </source>
</evidence>
<reference evidence="2" key="1">
    <citation type="submission" date="2017-09" db="EMBL/GenBank/DDBJ databases">
        <title>Depth-based differentiation of microbial function through sediment-hosted aquifers and enrichment of novel symbionts in the deep terrestrial subsurface.</title>
        <authorList>
            <person name="Probst A.J."/>
            <person name="Ladd B."/>
            <person name="Jarett J.K."/>
            <person name="Geller-Mcgrath D.E."/>
            <person name="Sieber C.M.K."/>
            <person name="Emerson J.B."/>
            <person name="Anantharaman K."/>
            <person name="Thomas B.C."/>
            <person name="Malmstrom R."/>
            <person name="Stieglmeier M."/>
            <person name="Klingl A."/>
            <person name="Woyke T."/>
            <person name="Ryan C.M."/>
            <person name="Banfield J.F."/>
        </authorList>
    </citation>
    <scope>NUCLEOTIDE SEQUENCE [LARGE SCALE GENOMIC DNA]</scope>
</reference>
<dbReference type="AlphaFoldDB" id="A0A2M6YR51"/>
<gene>
    <name evidence="1" type="ORF">COT03_02210</name>
</gene>